<accession>A0ABM6IL69</accession>
<dbReference type="PANTHER" id="PTHR18964">
    <property type="entry name" value="ROK (REPRESSOR, ORF, KINASE) FAMILY"/>
    <property type="match status" value="1"/>
</dbReference>
<dbReference type="Gene3D" id="1.10.10.10">
    <property type="entry name" value="Winged helix-like DNA-binding domain superfamily/Winged helix DNA-binding domain"/>
    <property type="match status" value="1"/>
</dbReference>
<evidence type="ECO:0000313" key="2">
    <source>
        <dbReference type="EMBL" id="AQS49526.1"/>
    </source>
</evidence>
<evidence type="ECO:0000313" key="3">
    <source>
        <dbReference type="Proteomes" id="UP000185622"/>
    </source>
</evidence>
<dbReference type="InterPro" id="IPR043129">
    <property type="entry name" value="ATPase_NBD"/>
</dbReference>
<organism evidence="2 3">
    <name type="scientific">Thioclava nitratireducens</name>
    <dbReference type="NCBI Taxonomy" id="1915078"/>
    <lineage>
        <taxon>Bacteria</taxon>
        <taxon>Pseudomonadati</taxon>
        <taxon>Pseudomonadota</taxon>
        <taxon>Alphaproteobacteria</taxon>
        <taxon>Rhodobacterales</taxon>
        <taxon>Paracoccaceae</taxon>
        <taxon>Thioclava</taxon>
    </lineage>
</organism>
<dbReference type="Proteomes" id="UP000185622">
    <property type="component" value="Chromosome"/>
</dbReference>
<dbReference type="Pfam" id="PF13412">
    <property type="entry name" value="HTH_24"/>
    <property type="match status" value="1"/>
</dbReference>
<dbReference type="EMBL" id="CP019437">
    <property type="protein sequence ID" value="AQS49526.1"/>
    <property type="molecule type" value="Genomic_DNA"/>
</dbReference>
<evidence type="ECO:0000256" key="1">
    <source>
        <dbReference type="ARBA" id="ARBA00006479"/>
    </source>
</evidence>
<name>A0ABM6IL69_9RHOB</name>
<gene>
    <name evidence="2" type="ORF">BMG03_18300</name>
</gene>
<keyword evidence="2" id="KW-0808">Transferase</keyword>
<dbReference type="Gene3D" id="3.30.420.40">
    <property type="match status" value="2"/>
</dbReference>
<dbReference type="CDD" id="cd23763">
    <property type="entry name" value="ASKHA_ATPase_ROK"/>
    <property type="match status" value="1"/>
</dbReference>
<dbReference type="PANTHER" id="PTHR18964:SF149">
    <property type="entry name" value="BIFUNCTIONAL UDP-N-ACETYLGLUCOSAMINE 2-EPIMERASE_N-ACETYLMANNOSAMINE KINASE"/>
    <property type="match status" value="1"/>
</dbReference>
<proteinExistence type="inferred from homology"/>
<reference evidence="2 3" key="1">
    <citation type="submission" date="2017-01" db="EMBL/GenBank/DDBJ databases">
        <title>The complete genome sequence of a sulfur-oxidizing marine bacterium Thioclava sp. 25B10_4T.</title>
        <authorList>
            <person name="Liu Y."/>
            <person name="Lai Q."/>
            <person name="Shao Z."/>
        </authorList>
    </citation>
    <scope>NUCLEOTIDE SEQUENCE [LARGE SCALE GENOMIC DNA]</scope>
    <source>
        <strain evidence="2 3">25B10_4</strain>
    </source>
</reference>
<dbReference type="SUPFAM" id="SSF53067">
    <property type="entry name" value="Actin-like ATPase domain"/>
    <property type="match status" value="1"/>
</dbReference>
<sequence>MELIKTGAGKIGSDHSAMRNRNERLVMSLIRRRGALAKSEIARLTGLSAQTVSVIMRALEDEGFLLRCDPVRGKVGQPTVPMRLNPEGAYFLGLKVGRRRTEVILIDMMGTPVSRRVARHDYPTAADTIAFAIDAIARMVAELPASKRERIAGLGIGAPFRMWDWGVALGLEESAMADWRERDIRAELEALYPFPVVLENDASAACSAELLLGDQTLPDDFLYAFVGFFVGGGLVMSGSLVTGPNNNAGALASMPVPDGHGGQCQLLDVASLSVIEAAMTERGLDASFLWERRDEWDLPEDIVDDWLAKAARGLATVAASSAALCDLDAIVIDGWMPDDLRARLVAATEAELAKINLSGAGVPIVREGQVGPDARALGAATLPLSLRFLTEIDLPDQAD</sequence>
<comment type="similarity">
    <text evidence="1">Belongs to the ROK (NagC/XylR) family.</text>
</comment>
<dbReference type="GO" id="GO:0016301">
    <property type="term" value="F:kinase activity"/>
    <property type="evidence" value="ECO:0007669"/>
    <property type="project" value="UniProtKB-KW"/>
</dbReference>
<dbReference type="InterPro" id="IPR036388">
    <property type="entry name" value="WH-like_DNA-bd_sf"/>
</dbReference>
<dbReference type="InterPro" id="IPR000600">
    <property type="entry name" value="ROK"/>
</dbReference>
<dbReference type="SUPFAM" id="SSF46785">
    <property type="entry name" value="Winged helix' DNA-binding domain"/>
    <property type="match status" value="1"/>
</dbReference>
<dbReference type="InterPro" id="IPR036390">
    <property type="entry name" value="WH_DNA-bd_sf"/>
</dbReference>
<keyword evidence="2" id="KW-0418">Kinase</keyword>
<protein>
    <submittedName>
        <fullName evidence="2">Sugar kinase</fullName>
    </submittedName>
</protein>
<dbReference type="Pfam" id="PF00480">
    <property type="entry name" value="ROK"/>
    <property type="match status" value="1"/>
</dbReference>
<keyword evidence="3" id="KW-1185">Reference proteome</keyword>